<gene>
    <name evidence="2" type="primary">PIK1_3</name>
    <name evidence="2" type="ORF">OC842_007367</name>
</gene>
<evidence type="ECO:0000313" key="2">
    <source>
        <dbReference type="EMBL" id="KAK0519678.1"/>
    </source>
</evidence>
<sequence>MGDVGARGNEEALAAAAATLASSSGDAGGAGAEGADGDESEAREDGEKPKKSMGAEDLAMVMRAVNKDDPSAAIFRESWAAKKTRIQGHFGR</sequence>
<accession>A0AAN6G3W2</accession>
<protein>
    <submittedName>
        <fullName evidence="2">Phosphatidylinositol 4-kinase pik1alpha (PI4-kinase)(PtdIns-4-kinase)</fullName>
        <ecNumber evidence="2">2.7.1.67</ecNumber>
    </submittedName>
</protein>
<keyword evidence="2" id="KW-0808">Transferase</keyword>
<dbReference type="EC" id="2.7.1.67" evidence="2"/>
<evidence type="ECO:0000256" key="1">
    <source>
        <dbReference type="SAM" id="MobiDB-lite"/>
    </source>
</evidence>
<comment type="caution">
    <text evidence="2">The sequence shown here is derived from an EMBL/GenBank/DDBJ whole genome shotgun (WGS) entry which is preliminary data.</text>
</comment>
<dbReference type="Proteomes" id="UP001176521">
    <property type="component" value="Unassembled WGS sequence"/>
</dbReference>
<dbReference type="GO" id="GO:0004430">
    <property type="term" value="F:1-phosphatidylinositol 4-kinase activity"/>
    <property type="evidence" value="ECO:0007669"/>
    <property type="project" value="UniProtKB-EC"/>
</dbReference>
<dbReference type="EMBL" id="JAPDMQ010000931">
    <property type="protein sequence ID" value="KAK0519678.1"/>
    <property type="molecule type" value="Genomic_DNA"/>
</dbReference>
<keyword evidence="3" id="KW-1185">Reference proteome</keyword>
<name>A0AAN6G3W2_9BASI</name>
<proteinExistence type="predicted"/>
<reference evidence="2" key="1">
    <citation type="journal article" date="2023" name="PhytoFront">
        <title>Draft Genome Resources of Seven Strains of Tilletia horrida, Causal Agent of Kernel Smut of Rice.</title>
        <authorList>
            <person name="Khanal S."/>
            <person name="Antony Babu S."/>
            <person name="Zhou X.G."/>
        </authorList>
    </citation>
    <scope>NUCLEOTIDE SEQUENCE</scope>
    <source>
        <strain evidence="2">TX3</strain>
    </source>
</reference>
<organism evidence="2 3">
    <name type="scientific">Tilletia horrida</name>
    <dbReference type="NCBI Taxonomy" id="155126"/>
    <lineage>
        <taxon>Eukaryota</taxon>
        <taxon>Fungi</taxon>
        <taxon>Dikarya</taxon>
        <taxon>Basidiomycota</taxon>
        <taxon>Ustilaginomycotina</taxon>
        <taxon>Exobasidiomycetes</taxon>
        <taxon>Tilletiales</taxon>
        <taxon>Tilletiaceae</taxon>
        <taxon>Tilletia</taxon>
    </lineage>
</organism>
<feature type="region of interest" description="Disordered" evidence="1">
    <location>
        <begin position="17"/>
        <end position="56"/>
    </location>
</feature>
<dbReference type="AlphaFoldDB" id="A0AAN6G3W2"/>
<evidence type="ECO:0000313" key="3">
    <source>
        <dbReference type="Proteomes" id="UP001176521"/>
    </source>
</evidence>
<feature type="compositionally biased region" description="Basic and acidic residues" evidence="1">
    <location>
        <begin position="43"/>
        <end position="54"/>
    </location>
</feature>